<evidence type="ECO:0000256" key="2">
    <source>
        <dbReference type="ARBA" id="ARBA00012502"/>
    </source>
</evidence>
<organism evidence="8 9">
    <name type="scientific">Starmerella bacillaris</name>
    <name type="common">Yeast</name>
    <name type="synonym">Candida zemplinina</name>
    <dbReference type="NCBI Taxonomy" id="1247836"/>
    <lineage>
        <taxon>Eukaryota</taxon>
        <taxon>Fungi</taxon>
        <taxon>Dikarya</taxon>
        <taxon>Ascomycota</taxon>
        <taxon>Saccharomycotina</taxon>
        <taxon>Dipodascomycetes</taxon>
        <taxon>Dipodascales</taxon>
        <taxon>Trichomonascaceae</taxon>
        <taxon>Starmerella</taxon>
    </lineage>
</organism>
<dbReference type="InterPro" id="IPR036509">
    <property type="entry name" value="Met_Sox_Rdtase_MsrA_sf"/>
</dbReference>
<name>A0AAV5RNX8_STABA</name>
<dbReference type="EMBL" id="BTGC01000008">
    <property type="protein sequence ID" value="GMM53221.1"/>
    <property type="molecule type" value="Genomic_DNA"/>
</dbReference>
<dbReference type="Proteomes" id="UP001362899">
    <property type="component" value="Unassembled WGS sequence"/>
</dbReference>
<protein>
    <recommendedName>
        <fullName evidence="2">peptide-methionine (S)-S-oxide reductase</fullName>
        <ecNumber evidence="2">1.8.4.11</ecNumber>
    </recommendedName>
    <alternativeName>
        <fullName evidence="4">Peptide-methionine (S)-S-oxide reductase</fullName>
    </alternativeName>
</protein>
<dbReference type="GO" id="GO:0034599">
    <property type="term" value="P:cellular response to oxidative stress"/>
    <property type="evidence" value="ECO:0007669"/>
    <property type="project" value="UniProtKB-ARBA"/>
</dbReference>
<dbReference type="NCBIfam" id="TIGR00401">
    <property type="entry name" value="msrA"/>
    <property type="match status" value="1"/>
</dbReference>
<dbReference type="PANTHER" id="PTHR43774">
    <property type="entry name" value="PEPTIDE METHIONINE SULFOXIDE REDUCTASE"/>
    <property type="match status" value="1"/>
</dbReference>
<gene>
    <name evidence="8" type="ORF">DASB73_041840</name>
</gene>
<proteinExistence type="inferred from homology"/>
<dbReference type="Pfam" id="PF01625">
    <property type="entry name" value="PMSR"/>
    <property type="match status" value="1"/>
</dbReference>
<comment type="catalytic activity">
    <reaction evidence="5">
        <text>L-methionyl-[protein] + [thioredoxin]-disulfide + H2O = L-methionyl-(S)-S-oxide-[protein] + [thioredoxin]-dithiol</text>
        <dbReference type="Rhea" id="RHEA:14217"/>
        <dbReference type="Rhea" id="RHEA-COMP:10698"/>
        <dbReference type="Rhea" id="RHEA-COMP:10700"/>
        <dbReference type="Rhea" id="RHEA-COMP:12313"/>
        <dbReference type="Rhea" id="RHEA-COMP:12315"/>
        <dbReference type="ChEBI" id="CHEBI:15377"/>
        <dbReference type="ChEBI" id="CHEBI:16044"/>
        <dbReference type="ChEBI" id="CHEBI:29950"/>
        <dbReference type="ChEBI" id="CHEBI:44120"/>
        <dbReference type="ChEBI" id="CHEBI:50058"/>
        <dbReference type="EC" id="1.8.4.11"/>
    </reaction>
</comment>
<reference evidence="8 9" key="1">
    <citation type="journal article" date="2023" name="Elife">
        <title>Identification of key yeast species and microbe-microbe interactions impacting larval growth of Drosophila in the wild.</title>
        <authorList>
            <person name="Mure A."/>
            <person name="Sugiura Y."/>
            <person name="Maeda R."/>
            <person name="Honda K."/>
            <person name="Sakurai N."/>
            <person name="Takahashi Y."/>
            <person name="Watada M."/>
            <person name="Katoh T."/>
            <person name="Gotoh A."/>
            <person name="Gotoh Y."/>
            <person name="Taniguchi I."/>
            <person name="Nakamura K."/>
            <person name="Hayashi T."/>
            <person name="Katayama T."/>
            <person name="Uemura T."/>
            <person name="Hattori Y."/>
        </authorList>
    </citation>
    <scope>NUCLEOTIDE SEQUENCE [LARGE SCALE GENOMIC DNA]</scope>
    <source>
        <strain evidence="8 9">SB-73</strain>
    </source>
</reference>
<evidence type="ECO:0000313" key="9">
    <source>
        <dbReference type="Proteomes" id="UP001362899"/>
    </source>
</evidence>
<comment type="catalytic activity">
    <reaction evidence="6">
        <text>[thioredoxin]-disulfide + L-methionine + H2O = L-methionine (S)-S-oxide + [thioredoxin]-dithiol</text>
        <dbReference type="Rhea" id="RHEA:19993"/>
        <dbReference type="Rhea" id="RHEA-COMP:10698"/>
        <dbReference type="Rhea" id="RHEA-COMP:10700"/>
        <dbReference type="ChEBI" id="CHEBI:15377"/>
        <dbReference type="ChEBI" id="CHEBI:29950"/>
        <dbReference type="ChEBI" id="CHEBI:50058"/>
        <dbReference type="ChEBI" id="CHEBI:57844"/>
        <dbReference type="ChEBI" id="CHEBI:58772"/>
        <dbReference type="EC" id="1.8.4.11"/>
    </reaction>
</comment>
<dbReference type="HAMAP" id="MF_01401">
    <property type="entry name" value="MsrA"/>
    <property type="match status" value="1"/>
</dbReference>
<evidence type="ECO:0000313" key="8">
    <source>
        <dbReference type="EMBL" id="GMM53221.1"/>
    </source>
</evidence>
<evidence type="ECO:0000256" key="4">
    <source>
        <dbReference type="ARBA" id="ARBA00030643"/>
    </source>
</evidence>
<comment type="caution">
    <text evidence="8">The sequence shown here is derived from an EMBL/GenBank/DDBJ whole genome shotgun (WGS) entry which is preliminary data.</text>
</comment>
<dbReference type="EC" id="1.8.4.11" evidence="2"/>
<dbReference type="SUPFAM" id="SSF55068">
    <property type="entry name" value="Peptide methionine sulfoxide reductase"/>
    <property type="match status" value="1"/>
</dbReference>
<feature type="domain" description="Peptide methionine sulphoxide reductase MsrA" evidence="7">
    <location>
        <begin position="17"/>
        <end position="170"/>
    </location>
</feature>
<evidence type="ECO:0000259" key="7">
    <source>
        <dbReference type="Pfam" id="PF01625"/>
    </source>
</evidence>
<evidence type="ECO:0000256" key="6">
    <source>
        <dbReference type="ARBA" id="ARBA00048782"/>
    </source>
</evidence>
<accession>A0AAV5RNX8</accession>
<evidence type="ECO:0000256" key="5">
    <source>
        <dbReference type="ARBA" id="ARBA00047806"/>
    </source>
</evidence>
<dbReference type="PANTHER" id="PTHR43774:SF1">
    <property type="entry name" value="PEPTIDE METHIONINE SULFOXIDE REDUCTASE MSRA 2"/>
    <property type="match status" value="1"/>
</dbReference>
<dbReference type="FunFam" id="3.30.1060.10:FF:000006">
    <property type="entry name" value="Peptide methionine sulfoxide reductase"/>
    <property type="match status" value="1"/>
</dbReference>
<evidence type="ECO:0000256" key="1">
    <source>
        <dbReference type="ARBA" id="ARBA00005591"/>
    </source>
</evidence>
<sequence>MSYSPKLTKYLPTYRIATVAAGCFWGVEHIYRKTFLGKGLIATEVGYSGGDTANPTYKQVCTSSTNYAEALQIVYDPKVLSYEDILDFFFRIHDPTTLNSQGPDKGTQYRSAIFTQDLEEQNVAEQVKQRFQDTFWSRPIVTDIIPIKNWYDAEDYHQKYLEKNKDGYECPTHFVREKGDK</sequence>
<keyword evidence="9" id="KW-1185">Reference proteome</keyword>
<dbReference type="Gene3D" id="3.30.1060.10">
    <property type="entry name" value="Peptide methionine sulphoxide reductase MsrA"/>
    <property type="match status" value="1"/>
</dbReference>
<comment type="similarity">
    <text evidence="1">Belongs to the MsrA Met sulfoxide reductase family.</text>
</comment>
<evidence type="ECO:0000256" key="3">
    <source>
        <dbReference type="ARBA" id="ARBA00023002"/>
    </source>
</evidence>
<dbReference type="InterPro" id="IPR002569">
    <property type="entry name" value="Met_Sox_Rdtase_MsrA_dom"/>
</dbReference>
<keyword evidence="3" id="KW-0560">Oxidoreductase</keyword>
<dbReference type="GO" id="GO:0008113">
    <property type="term" value="F:peptide-methionine (S)-S-oxide reductase activity"/>
    <property type="evidence" value="ECO:0007669"/>
    <property type="project" value="UniProtKB-EC"/>
</dbReference>
<dbReference type="AlphaFoldDB" id="A0AAV5RNX8"/>